<feature type="compositionally biased region" description="Pro residues" evidence="7">
    <location>
        <begin position="675"/>
        <end position="684"/>
    </location>
</feature>
<dbReference type="GO" id="GO:0005765">
    <property type="term" value="C:lysosomal membrane"/>
    <property type="evidence" value="ECO:0007669"/>
    <property type="project" value="UniProtKB-SubCell"/>
</dbReference>
<dbReference type="Pfam" id="PF14636">
    <property type="entry name" value="FNIP_N"/>
    <property type="match status" value="1"/>
</dbReference>
<keyword evidence="10" id="KW-1185">Reference proteome</keyword>
<keyword evidence="6" id="KW-0458">Lysosome</keyword>
<name>A0ABD1EDK9_HYPHA</name>
<dbReference type="Pfam" id="PF14638">
    <property type="entry name" value="FNIP_C"/>
    <property type="match status" value="1"/>
</dbReference>
<evidence type="ECO:0000256" key="1">
    <source>
        <dbReference type="ARBA" id="ARBA00004496"/>
    </source>
</evidence>
<dbReference type="EMBL" id="JBDJPC010000009">
    <property type="protein sequence ID" value="KAL1491231.1"/>
    <property type="molecule type" value="Genomic_DNA"/>
</dbReference>
<dbReference type="PROSITE" id="PS51836">
    <property type="entry name" value="DENN_FNIP12"/>
    <property type="match status" value="1"/>
</dbReference>
<dbReference type="InterPro" id="IPR028086">
    <property type="entry name" value="FNIP_C_dom"/>
</dbReference>
<dbReference type="PRINTS" id="PR02073">
    <property type="entry name" value="FOLLICULNIP1"/>
</dbReference>
<feature type="compositionally biased region" description="Polar residues" evidence="7">
    <location>
        <begin position="664"/>
        <end position="673"/>
    </location>
</feature>
<evidence type="ECO:0000256" key="2">
    <source>
        <dbReference type="ARBA" id="ARBA00004656"/>
    </source>
</evidence>
<dbReference type="AlphaFoldDB" id="A0ABD1EDK9"/>
<feature type="compositionally biased region" description="Low complexity" evidence="7">
    <location>
        <begin position="150"/>
        <end position="163"/>
    </location>
</feature>
<feature type="region of interest" description="Disordered" evidence="7">
    <location>
        <begin position="145"/>
        <end position="172"/>
    </location>
</feature>
<dbReference type="InterPro" id="IPR037545">
    <property type="entry name" value="DENN_FNIP1/2"/>
</dbReference>
<dbReference type="Proteomes" id="UP001566132">
    <property type="component" value="Unassembled WGS sequence"/>
</dbReference>
<feature type="region of interest" description="Disordered" evidence="7">
    <location>
        <begin position="10"/>
        <end position="36"/>
    </location>
</feature>
<sequence length="974" mass="109851">MALFNRLLFPGRKTSSSSSSKCQQPHGIVNHNDNNARRTTAFDPEHVRVVLFRECDFRGRKLLFDSETVQKISVDQTKPDQKFVEVTNGFAYFVMSDGQISDYEQLSEMIFGSIAMSFKGTYLKIHSLTSPYRLMFTQVFPSPNRRMHKSSSTSSNQSSSFEHSTSDQLSDRSTASDTLLVCRRLHGRDCSMDMPMPLSASLSRNSLVVDSGCASHSFSSFSSGPLNCFTWENTVFSSKDLSTIASPSNSATFKRFLRSTTRSLQSISISLPNSSEGLHRNHPHKQSKLGLALIIKIPQECEKCLTQFFMEHVSLLEALIWRTRNVIEHAYLRPASFMSLVMEATEGVSEWLTNLLATPTVKNLWLSRLRVDCDSSFSVIQRKNVNSRGKRTLNLFFKTENSGVKNSIYGPEQFLKDFCELLHCFDVKETNFFISTLLTAVLTHHLGWVATVNVSCEHVCENFNGQPFNALWSQLADLYGAVGHPVKTAQTIITGSNNKNKIIDKLLNCLTYFIRFSDVTKVNVARPSAEEENRRASLICAKNHCIPKENYKKYEDHLRELLPQETNKRLNKVKSCTRLVKYLSRESEDVKKTIESDNSKVLFVLGDNDALVGLKKEENDDEIEKSQSKSGAKRKISVIKKSTMHLHNSSSFETLYKERLPSSVGGQISSRAQSEPPPNNPPPKYSRVKFNLQQYPQVVTNYLKGKNIELEGLSLGEKVFDKFATVQHNIKLDLSGYQSDTEEVEALQTPSNASELEFSPDMGEDSCQKEELNLQIVNIPMPKSFKFPCSSDSSVPYCESIVKGIMDTYVPDMVLQGTTRPKDQWEWKLKNNLSVGSQHSLLDQPIEEAVAILANTDSWEVQLMSSHTYVIDKSANGVRAVTSHLVANMLESLLEMWRANIPVRYCLLHIEQRLQEVCLRSRALAQILLASEEFFSIDSLRSILKVEISDVPLLMAVASTHTPEVTSKYGISFQ</sequence>
<keyword evidence="5" id="KW-0472">Membrane</keyword>
<keyword evidence="4" id="KW-0963">Cytoplasm</keyword>
<dbReference type="PANTHER" id="PTHR21634:SF9">
    <property type="entry name" value="RE13835P"/>
    <property type="match status" value="1"/>
</dbReference>
<evidence type="ECO:0000256" key="7">
    <source>
        <dbReference type="SAM" id="MobiDB-lite"/>
    </source>
</evidence>
<proteinExistence type="inferred from homology"/>
<dbReference type="InterPro" id="IPR028085">
    <property type="entry name" value="FNIP_mid_dom"/>
</dbReference>
<comment type="similarity">
    <text evidence="3">Belongs to the FNIP family.</text>
</comment>
<evidence type="ECO:0000256" key="4">
    <source>
        <dbReference type="ARBA" id="ARBA00022490"/>
    </source>
</evidence>
<evidence type="ECO:0000256" key="5">
    <source>
        <dbReference type="ARBA" id="ARBA00023136"/>
    </source>
</evidence>
<dbReference type="InterPro" id="IPR028084">
    <property type="entry name" value="FNIP_N_dom"/>
</dbReference>
<comment type="caution">
    <text evidence="9">The sequence shown here is derived from an EMBL/GenBank/DDBJ whole genome shotgun (WGS) entry which is preliminary data.</text>
</comment>
<organism evidence="9 10">
    <name type="scientific">Hypothenemus hampei</name>
    <name type="common">Coffee berry borer</name>
    <dbReference type="NCBI Taxonomy" id="57062"/>
    <lineage>
        <taxon>Eukaryota</taxon>
        <taxon>Metazoa</taxon>
        <taxon>Ecdysozoa</taxon>
        <taxon>Arthropoda</taxon>
        <taxon>Hexapoda</taxon>
        <taxon>Insecta</taxon>
        <taxon>Pterygota</taxon>
        <taxon>Neoptera</taxon>
        <taxon>Endopterygota</taxon>
        <taxon>Coleoptera</taxon>
        <taxon>Polyphaga</taxon>
        <taxon>Cucujiformia</taxon>
        <taxon>Curculionidae</taxon>
        <taxon>Scolytinae</taxon>
        <taxon>Hypothenemus</taxon>
    </lineage>
</organism>
<evidence type="ECO:0000256" key="3">
    <source>
        <dbReference type="ARBA" id="ARBA00007541"/>
    </source>
</evidence>
<evidence type="ECO:0000259" key="8">
    <source>
        <dbReference type="PROSITE" id="PS51836"/>
    </source>
</evidence>
<gene>
    <name evidence="9" type="ORF">ABEB36_011859</name>
</gene>
<reference evidence="9 10" key="1">
    <citation type="submission" date="2024-05" db="EMBL/GenBank/DDBJ databases">
        <title>Genetic variation in Jamaican populations of the coffee berry borer (Hypothenemus hampei).</title>
        <authorList>
            <person name="Errbii M."/>
            <person name="Myrie A."/>
        </authorList>
    </citation>
    <scope>NUCLEOTIDE SEQUENCE [LARGE SCALE GENOMIC DNA]</scope>
    <source>
        <strain evidence="9">JA-Hopewell-2020-01-JO</strain>
        <tissue evidence="9">Whole body</tissue>
    </source>
</reference>
<dbReference type="PANTHER" id="PTHR21634">
    <property type="entry name" value="RE13835P"/>
    <property type="match status" value="1"/>
</dbReference>
<protein>
    <recommendedName>
        <fullName evidence="8">UDENN FNIP1/2-type domain-containing protein</fullName>
    </recommendedName>
</protein>
<comment type="subcellular location">
    <subcellularLocation>
        <location evidence="1">Cytoplasm</location>
    </subcellularLocation>
    <subcellularLocation>
        <location evidence="2">Lysosome membrane</location>
    </subcellularLocation>
</comment>
<dbReference type="Pfam" id="PF14637">
    <property type="entry name" value="FNIP_M"/>
    <property type="match status" value="1"/>
</dbReference>
<feature type="region of interest" description="Disordered" evidence="7">
    <location>
        <begin position="663"/>
        <end position="686"/>
    </location>
</feature>
<evidence type="ECO:0000256" key="6">
    <source>
        <dbReference type="ARBA" id="ARBA00023228"/>
    </source>
</evidence>
<feature type="domain" description="UDENN FNIP1/2-type" evidence="8">
    <location>
        <begin position="42"/>
        <end position="961"/>
    </location>
</feature>
<dbReference type="InterPro" id="IPR026156">
    <property type="entry name" value="FNIP_fam"/>
</dbReference>
<evidence type="ECO:0000313" key="10">
    <source>
        <dbReference type="Proteomes" id="UP001566132"/>
    </source>
</evidence>
<evidence type="ECO:0000313" key="9">
    <source>
        <dbReference type="EMBL" id="KAL1491231.1"/>
    </source>
</evidence>
<accession>A0ABD1EDK9</accession>